<keyword evidence="1" id="KW-0472">Membrane</keyword>
<protein>
    <submittedName>
        <fullName evidence="2">Uncharacterized protein</fullName>
    </submittedName>
</protein>
<dbReference type="AlphaFoldDB" id="A0A2U3QW38"/>
<dbReference type="Proteomes" id="UP000244943">
    <property type="component" value="Chromosome I"/>
</dbReference>
<reference evidence="3" key="1">
    <citation type="submission" date="2018-03" db="EMBL/GenBank/DDBJ databases">
        <authorList>
            <person name="Batty M. E."/>
            <person name="Batty M E."/>
        </authorList>
    </citation>
    <scope>NUCLEOTIDE SEQUENCE [LARGE SCALE GENOMIC DNA]</scope>
</reference>
<name>A0A2U3QW38_ORITS</name>
<evidence type="ECO:0000256" key="1">
    <source>
        <dbReference type="SAM" id="Phobius"/>
    </source>
</evidence>
<keyword evidence="1" id="KW-0812">Transmembrane</keyword>
<gene>
    <name evidence="2" type="ORF">UT76HP_00616</name>
</gene>
<accession>A0A2U3QW38</accession>
<dbReference type="EMBL" id="LS398552">
    <property type="protein sequence ID" value="SPR05152.1"/>
    <property type="molecule type" value="Genomic_DNA"/>
</dbReference>
<feature type="transmembrane region" description="Helical" evidence="1">
    <location>
        <begin position="33"/>
        <end position="56"/>
    </location>
</feature>
<evidence type="ECO:0000313" key="2">
    <source>
        <dbReference type="EMBL" id="SPR05152.1"/>
    </source>
</evidence>
<keyword evidence="1" id="KW-1133">Transmembrane helix</keyword>
<evidence type="ECO:0000313" key="3">
    <source>
        <dbReference type="Proteomes" id="UP000244943"/>
    </source>
</evidence>
<organism evidence="2 3">
    <name type="scientific">Orientia tsutsugamushi</name>
    <name type="common">Rickettsia tsutsugamushi</name>
    <dbReference type="NCBI Taxonomy" id="784"/>
    <lineage>
        <taxon>Bacteria</taxon>
        <taxon>Pseudomonadati</taxon>
        <taxon>Pseudomonadota</taxon>
        <taxon>Alphaproteobacteria</taxon>
        <taxon>Rickettsiales</taxon>
        <taxon>Rickettsiaceae</taxon>
        <taxon>Rickettsieae</taxon>
        <taxon>Orientia</taxon>
    </lineage>
</organism>
<proteinExistence type="predicted"/>
<sequence>MRTFIKTCITYHNYKIIKVISELNPVLSNSQKLILLAAIYLLIILYSQAIIILYTFRKGYLVHSDSQTIITVL</sequence>